<evidence type="ECO:0000313" key="2">
    <source>
        <dbReference type="Proteomes" id="UP000620559"/>
    </source>
</evidence>
<dbReference type="AlphaFoldDB" id="A0A8J7JXF9"/>
<sequence length="141" mass="16018">MTNGNNDDIQGLLVQIAQSQLTTQRQLEGTQLQLANLTERQEISGQQIVQLSDVVNQLTSDISSVTARNAILNDIIPELRESQERQELLTTELKQNFEQHQRNFDQHLARFEDHQRTTNAALQSLEAILLQLTRGNRGENS</sequence>
<dbReference type="EMBL" id="JADEWL010000188">
    <property type="protein sequence ID" value="MBE9216655.1"/>
    <property type="molecule type" value="Genomic_DNA"/>
</dbReference>
<reference evidence="1" key="1">
    <citation type="submission" date="2020-10" db="EMBL/GenBank/DDBJ databases">
        <authorList>
            <person name="Castelo-Branco R."/>
            <person name="Eusebio N."/>
            <person name="Adriana R."/>
            <person name="Vieira A."/>
            <person name="Brugerolle De Fraissinette N."/>
            <person name="Rezende De Castro R."/>
            <person name="Schneider M.P."/>
            <person name="Vasconcelos V."/>
            <person name="Leao P.N."/>
        </authorList>
    </citation>
    <scope>NUCLEOTIDE SEQUENCE</scope>
    <source>
        <strain evidence="1">LEGE 06105</strain>
    </source>
</reference>
<keyword evidence="2" id="KW-1185">Reference proteome</keyword>
<gene>
    <name evidence="1" type="ORF">IQ247_29020</name>
</gene>
<comment type="caution">
    <text evidence="1">The sequence shown here is derived from an EMBL/GenBank/DDBJ whole genome shotgun (WGS) entry which is preliminary data.</text>
</comment>
<dbReference type="Proteomes" id="UP000620559">
    <property type="component" value="Unassembled WGS sequence"/>
</dbReference>
<dbReference type="RefSeq" id="WP_193925344.1">
    <property type="nucleotide sequence ID" value="NZ_JADEWL010000188.1"/>
</dbReference>
<accession>A0A8J7JXF9</accession>
<organism evidence="1 2">
    <name type="scientific">Plectonema cf. radiosum LEGE 06105</name>
    <dbReference type="NCBI Taxonomy" id="945769"/>
    <lineage>
        <taxon>Bacteria</taxon>
        <taxon>Bacillati</taxon>
        <taxon>Cyanobacteriota</taxon>
        <taxon>Cyanophyceae</taxon>
        <taxon>Oscillatoriophycideae</taxon>
        <taxon>Oscillatoriales</taxon>
        <taxon>Microcoleaceae</taxon>
        <taxon>Plectonema</taxon>
    </lineage>
</organism>
<name>A0A8J7JXF9_9CYAN</name>
<evidence type="ECO:0000313" key="1">
    <source>
        <dbReference type="EMBL" id="MBE9216655.1"/>
    </source>
</evidence>
<proteinExistence type="predicted"/>
<protein>
    <submittedName>
        <fullName evidence="1">Uncharacterized protein</fullName>
    </submittedName>
</protein>